<evidence type="ECO:0000256" key="1">
    <source>
        <dbReference type="SAM" id="SignalP"/>
    </source>
</evidence>
<reference evidence="2" key="1">
    <citation type="submission" date="2022-01" db="EMBL/GenBank/DDBJ databases">
        <title>Genome Sequence Resource for Two Populations of Ditylenchus destructor, the Migratory Endoparasitic Phytonematode.</title>
        <authorList>
            <person name="Zhang H."/>
            <person name="Lin R."/>
            <person name="Xie B."/>
        </authorList>
    </citation>
    <scope>NUCLEOTIDE SEQUENCE</scope>
    <source>
        <strain evidence="2">BazhouSP</strain>
    </source>
</reference>
<dbReference type="EMBL" id="JAKKPZ010000035">
    <property type="protein sequence ID" value="KAI1708485.1"/>
    <property type="molecule type" value="Genomic_DNA"/>
</dbReference>
<feature type="chain" id="PRO_5042258562" evidence="1">
    <location>
        <begin position="23"/>
        <end position="75"/>
    </location>
</feature>
<accession>A0AAD4N1J6</accession>
<name>A0AAD4N1J6_9BILA</name>
<proteinExistence type="predicted"/>
<dbReference type="AlphaFoldDB" id="A0AAD4N1J6"/>
<sequence>MNGPQFLTVIVFMLVLLGNANALMPKPQCFEPGIHEEGVPQCPPNAPYNSNEDLCCPMWSENFGHGPVIPPSENN</sequence>
<comment type="caution">
    <text evidence="2">The sequence shown here is derived from an EMBL/GenBank/DDBJ whole genome shotgun (WGS) entry which is preliminary data.</text>
</comment>
<organism evidence="2 3">
    <name type="scientific">Ditylenchus destructor</name>
    <dbReference type="NCBI Taxonomy" id="166010"/>
    <lineage>
        <taxon>Eukaryota</taxon>
        <taxon>Metazoa</taxon>
        <taxon>Ecdysozoa</taxon>
        <taxon>Nematoda</taxon>
        <taxon>Chromadorea</taxon>
        <taxon>Rhabditida</taxon>
        <taxon>Tylenchina</taxon>
        <taxon>Tylenchomorpha</taxon>
        <taxon>Sphaerularioidea</taxon>
        <taxon>Anguinidae</taxon>
        <taxon>Anguininae</taxon>
        <taxon>Ditylenchus</taxon>
    </lineage>
</organism>
<gene>
    <name evidence="2" type="ORF">DdX_11873</name>
</gene>
<protein>
    <submittedName>
        <fullName evidence="2">Uncharacterized protein</fullName>
    </submittedName>
</protein>
<evidence type="ECO:0000313" key="3">
    <source>
        <dbReference type="Proteomes" id="UP001201812"/>
    </source>
</evidence>
<evidence type="ECO:0000313" key="2">
    <source>
        <dbReference type="EMBL" id="KAI1708485.1"/>
    </source>
</evidence>
<feature type="signal peptide" evidence="1">
    <location>
        <begin position="1"/>
        <end position="22"/>
    </location>
</feature>
<keyword evidence="3" id="KW-1185">Reference proteome</keyword>
<keyword evidence="1" id="KW-0732">Signal</keyword>
<dbReference type="Proteomes" id="UP001201812">
    <property type="component" value="Unassembled WGS sequence"/>
</dbReference>